<dbReference type="GO" id="GO:0016460">
    <property type="term" value="C:myosin II complex"/>
    <property type="evidence" value="ECO:0007669"/>
    <property type="project" value="TreeGrafter"/>
</dbReference>
<organism evidence="4 5">
    <name type="scientific">Octopus sinensis</name>
    <name type="common">East Asian common octopus</name>
    <dbReference type="NCBI Taxonomy" id="2607531"/>
    <lineage>
        <taxon>Eukaryota</taxon>
        <taxon>Metazoa</taxon>
        <taxon>Spiralia</taxon>
        <taxon>Lophotrochozoa</taxon>
        <taxon>Mollusca</taxon>
        <taxon>Cephalopoda</taxon>
        <taxon>Coleoidea</taxon>
        <taxon>Octopodiformes</taxon>
        <taxon>Octopoda</taxon>
        <taxon>Incirrata</taxon>
        <taxon>Octopodidae</taxon>
        <taxon>Octopus</taxon>
    </lineage>
</organism>
<evidence type="ECO:0000256" key="1">
    <source>
        <dbReference type="ARBA" id="ARBA00022737"/>
    </source>
</evidence>
<dbReference type="Gene3D" id="1.10.238.10">
    <property type="entry name" value="EF-hand"/>
    <property type="match status" value="2"/>
</dbReference>
<dbReference type="InterPro" id="IPR002048">
    <property type="entry name" value="EF_hand_dom"/>
</dbReference>
<dbReference type="RefSeq" id="XP_029642257.1">
    <property type="nucleotide sequence ID" value="XM_029786397.2"/>
</dbReference>
<keyword evidence="2" id="KW-0514">Muscle protein</keyword>
<dbReference type="Proteomes" id="UP000515154">
    <property type="component" value="Linkage group LG10"/>
</dbReference>
<dbReference type="CDD" id="cd00051">
    <property type="entry name" value="EFh"/>
    <property type="match status" value="1"/>
</dbReference>
<dbReference type="InterPro" id="IPR050230">
    <property type="entry name" value="CALM/Myosin/TropC-like"/>
</dbReference>
<dbReference type="KEGG" id="osn:115216815"/>
<proteinExistence type="predicted"/>
<evidence type="ECO:0000259" key="3">
    <source>
        <dbReference type="PROSITE" id="PS50222"/>
    </source>
</evidence>
<dbReference type="SMART" id="SM00054">
    <property type="entry name" value="EFh"/>
    <property type="match status" value="1"/>
</dbReference>
<gene>
    <name evidence="5" type="primary">LOC115216815</name>
</gene>
<protein>
    <submittedName>
        <fullName evidence="5">Calmodulin</fullName>
    </submittedName>
</protein>
<feature type="domain" description="EF-hand" evidence="3">
    <location>
        <begin position="79"/>
        <end position="114"/>
    </location>
</feature>
<dbReference type="SUPFAM" id="SSF47473">
    <property type="entry name" value="EF-hand"/>
    <property type="match status" value="1"/>
</dbReference>
<evidence type="ECO:0000256" key="2">
    <source>
        <dbReference type="ARBA" id="ARBA00023179"/>
    </source>
</evidence>
<dbReference type="FunFam" id="1.10.238.10:FF:000001">
    <property type="entry name" value="Calmodulin 1"/>
    <property type="match status" value="1"/>
</dbReference>
<dbReference type="Pfam" id="PF13499">
    <property type="entry name" value="EF-hand_7"/>
    <property type="match status" value="1"/>
</dbReference>
<dbReference type="InterPro" id="IPR011992">
    <property type="entry name" value="EF-hand-dom_pair"/>
</dbReference>
<evidence type="ECO:0000313" key="4">
    <source>
        <dbReference type="Proteomes" id="UP000515154"/>
    </source>
</evidence>
<dbReference type="AlphaFoldDB" id="A0A6P7SVH2"/>
<evidence type="ECO:0000313" key="5">
    <source>
        <dbReference type="RefSeq" id="XP_029642257.1"/>
    </source>
</evidence>
<keyword evidence="1" id="KW-0677">Repeat</keyword>
<keyword evidence="4" id="KW-1185">Reference proteome</keyword>
<accession>A0A6P7SVH2</accession>
<name>A0A6P7SVH2_9MOLL</name>
<reference evidence="5" key="1">
    <citation type="submission" date="2025-08" db="UniProtKB">
        <authorList>
            <consortium name="RefSeq"/>
        </authorList>
    </citation>
    <scope>IDENTIFICATION</scope>
</reference>
<dbReference type="GO" id="GO:0005509">
    <property type="term" value="F:calcium ion binding"/>
    <property type="evidence" value="ECO:0007669"/>
    <property type="project" value="InterPro"/>
</dbReference>
<dbReference type="PROSITE" id="PS50222">
    <property type="entry name" value="EF_HAND_2"/>
    <property type="match status" value="1"/>
</dbReference>
<sequence>MARHFSQAKIDEYKECFSFNAKRNYISQDDELSLIMRSLGFSPTREEVVRYLEKYKDEDGKMNFASFLDVLHEHSQSEDVKTEILQAFKTHDIDKKGYVSAKELRHILTNIGDRLTDQEVNSLLREFRISPDGPVHYEAFLKQLLTPFPDYDLS</sequence>
<dbReference type="PANTHER" id="PTHR23048">
    <property type="entry name" value="MYOSIN LIGHT CHAIN 1, 3"/>
    <property type="match status" value="1"/>
</dbReference>
<dbReference type="PANTHER" id="PTHR23048:SF0">
    <property type="entry name" value="CALMODULIN LIKE 3"/>
    <property type="match status" value="1"/>
</dbReference>